<keyword evidence="4" id="KW-1185">Reference proteome</keyword>
<reference evidence="3 4" key="1">
    <citation type="journal article" date="2010" name="Stand. Genomic Sci.">
        <title>Complete genome sequence of Haliangium ochraceum type strain (SMP-2).</title>
        <authorList>
            <consortium name="US DOE Joint Genome Institute (JGI-PGF)"/>
            <person name="Ivanova N."/>
            <person name="Daum C."/>
            <person name="Lang E."/>
            <person name="Abt B."/>
            <person name="Kopitz M."/>
            <person name="Saunders E."/>
            <person name="Lapidus A."/>
            <person name="Lucas S."/>
            <person name="Glavina Del Rio T."/>
            <person name="Nolan M."/>
            <person name="Tice H."/>
            <person name="Copeland A."/>
            <person name="Cheng J.F."/>
            <person name="Chen F."/>
            <person name="Bruce D."/>
            <person name="Goodwin L."/>
            <person name="Pitluck S."/>
            <person name="Mavromatis K."/>
            <person name="Pati A."/>
            <person name="Mikhailova N."/>
            <person name="Chen A."/>
            <person name="Palaniappan K."/>
            <person name="Land M."/>
            <person name="Hauser L."/>
            <person name="Chang Y.J."/>
            <person name="Jeffries C.D."/>
            <person name="Detter J.C."/>
            <person name="Brettin T."/>
            <person name="Rohde M."/>
            <person name="Goker M."/>
            <person name="Bristow J."/>
            <person name="Markowitz V."/>
            <person name="Eisen J.A."/>
            <person name="Hugenholtz P."/>
            <person name="Kyrpides N.C."/>
            <person name="Klenk H.P."/>
        </authorList>
    </citation>
    <scope>NUCLEOTIDE SEQUENCE [LARGE SCALE GENOMIC DNA]</scope>
    <source>
        <strain evidence="4">DSM 14365 / CIP 107738 / JCM 11303 / AJ 13395 / SMP-2</strain>
    </source>
</reference>
<proteinExistence type="inferred from homology"/>
<dbReference type="EMBL" id="CP001804">
    <property type="protein sequence ID" value="ACY19317.1"/>
    <property type="molecule type" value="Genomic_DNA"/>
</dbReference>
<name>D0LUJ4_HALO1</name>
<dbReference type="eggNOG" id="COG1028">
    <property type="taxonomic scope" value="Bacteria"/>
</dbReference>
<dbReference type="InterPro" id="IPR002347">
    <property type="entry name" value="SDR_fam"/>
</dbReference>
<evidence type="ECO:0000313" key="3">
    <source>
        <dbReference type="EMBL" id="ACY19317.1"/>
    </source>
</evidence>
<dbReference type="RefSeq" id="WP_012831909.1">
    <property type="nucleotide sequence ID" value="NC_013440.1"/>
</dbReference>
<dbReference type="GO" id="GO:0016616">
    <property type="term" value="F:oxidoreductase activity, acting on the CH-OH group of donors, NAD or NADP as acceptor"/>
    <property type="evidence" value="ECO:0007669"/>
    <property type="project" value="TreeGrafter"/>
</dbReference>
<dbReference type="HOGENOM" id="CLU_010194_9_1_7"/>
<dbReference type="Pfam" id="PF00106">
    <property type="entry name" value="adh_short"/>
    <property type="match status" value="1"/>
</dbReference>
<evidence type="ECO:0000259" key="2">
    <source>
        <dbReference type="SMART" id="SM00822"/>
    </source>
</evidence>
<gene>
    <name evidence="3" type="ordered locus">Hoch_6853</name>
</gene>
<evidence type="ECO:0000256" key="1">
    <source>
        <dbReference type="RuleBase" id="RU000363"/>
    </source>
</evidence>
<dbReference type="Proteomes" id="UP000001880">
    <property type="component" value="Chromosome"/>
</dbReference>
<dbReference type="PRINTS" id="PR00081">
    <property type="entry name" value="GDHRDH"/>
</dbReference>
<dbReference type="PANTHER" id="PTHR45458:SF1">
    <property type="entry name" value="SHORT CHAIN DEHYDROGENASE"/>
    <property type="match status" value="1"/>
</dbReference>
<accession>D0LUJ4</accession>
<dbReference type="CDD" id="cd05325">
    <property type="entry name" value="carb_red_sniffer_like_SDR_c"/>
    <property type="match status" value="1"/>
</dbReference>
<dbReference type="InterPro" id="IPR057326">
    <property type="entry name" value="KR_dom"/>
</dbReference>
<dbReference type="PRINTS" id="PR00080">
    <property type="entry name" value="SDRFAMILY"/>
</dbReference>
<feature type="domain" description="Ketoreductase" evidence="2">
    <location>
        <begin position="2"/>
        <end position="181"/>
    </location>
</feature>
<dbReference type="OrthoDB" id="5334159at2"/>
<dbReference type="SMART" id="SM00822">
    <property type="entry name" value="PKS_KR"/>
    <property type="match status" value="1"/>
</dbReference>
<dbReference type="KEGG" id="hoh:Hoch_6853"/>
<evidence type="ECO:0000313" key="4">
    <source>
        <dbReference type="Proteomes" id="UP000001880"/>
    </source>
</evidence>
<sequence>MATVLVTGANRGIGLALCRLLAERGERVIATCRTPSSELEQLAGEGVEIASDIDVTAEDVGDKLRAALGEGGLDILINNAGVMTRESIDDFDAERIRREFEVNALAPMRVALALLDKLDAGAKVAFITSRMGSVADNTSGGAYGYRMSKAALNMAAVSLARDLSARHIAVALLHPGWVRTDMTGGSGQLDAEESARGLLARIDELTQERSGGFWHTNGDELPW</sequence>
<dbReference type="AlphaFoldDB" id="D0LUJ4"/>
<dbReference type="PANTHER" id="PTHR45458">
    <property type="entry name" value="SHORT-CHAIN DEHYDROGENASE/REDUCTASE SDR"/>
    <property type="match status" value="1"/>
</dbReference>
<dbReference type="STRING" id="502025.Hoch_6853"/>
<organism evidence="3 4">
    <name type="scientific">Haliangium ochraceum (strain DSM 14365 / JCM 11303 / SMP-2)</name>
    <dbReference type="NCBI Taxonomy" id="502025"/>
    <lineage>
        <taxon>Bacteria</taxon>
        <taxon>Pseudomonadati</taxon>
        <taxon>Myxococcota</taxon>
        <taxon>Polyangia</taxon>
        <taxon>Haliangiales</taxon>
        <taxon>Kofleriaceae</taxon>
        <taxon>Haliangium</taxon>
    </lineage>
</organism>
<dbReference type="SUPFAM" id="SSF51735">
    <property type="entry name" value="NAD(P)-binding Rossmann-fold domains"/>
    <property type="match status" value="1"/>
</dbReference>
<dbReference type="InterPro" id="IPR052184">
    <property type="entry name" value="SDR_enzymes"/>
</dbReference>
<dbReference type="Gene3D" id="3.40.50.720">
    <property type="entry name" value="NAD(P)-binding Rossmann-like Domain"/>
    <property type="match status" value="1"/>
</dbReference>
<protein>
    <submittedName>
        <fullName evidence="3">Short-chain dehydrogenase/reductase SDR</fullName>
    </submittedName>
</protein>
<comment type="similarity">
    <text evidence="1">Belongs to the short-chain dehydrogenases/reductases (SDR) family.</text>
</comment>
<dbReference type="InterPro" id="IPR036291">
    <property type="entry name" value="NAD(P)-bd_dom_sf"/>
</dbReference>